<evidence type="ECO:0000313" key="3">
    <source>
        <dbReference type="Proteomes" id="UP001442494"/>
    </source>
</evidence>
<keyword evidence="3" id="KW-1185">Reference proteome</keyword>
<protein>
    <submittedName>
        <fullName evidence="2">Type II secretion system GspH family protein</fullName>
    </submittedName>
</protein>
<keyword evidence="1" id="KW-0812">Transmembrane</keyword>
<dbReference type="RefSeq" id="WP_190424224.1">
    <property type="nucleotide sequence ID" value="NZ_JAMPKK010000001.1"/>
</dbReference>
<dbReference type="InterPro" id="IPR045584">
    <property type="entry name" value="Pilin-like"/>
</dbReference>
<accession>A0ABV0JHI4</accession>
<evidence type="ECO:0000313" key="2">
    <source>
        <dbReference type="EMBL" id="MEP0862915.1"/>
    </source>
</evidence>
<keyword evidence="1" id="KW-0472">Membrane</keyword>
<comment type="caution">
    <text evidence="2">The sequence shown here is derived from an EMBL/GenBank/DDBJ whole genome shotgun (WGS) entry which is preliminary data.</text>
</comment>
<organism evidence="2 3">
    <name type="scientific">Funiculus sociatus GB2-A5</name>
    <dbReference type="NCBI Taxonomy" id="2933946"/>
    <lineage>
        <taxon>Bacteria</taxon>
        <taxon>Bacillati</taxon>
        <taxon>Cyanobacteriota</taxon>
        <taxon>Cyanophyceae</taxon>
        <taxon>Coleofasciculales</taxon>
        <taxon>Coleofasciculaceae</taxon>
        <taxon>Funiculus</taxon>
    </lineage>
</organism>
<dbReference type="SUPFAM" id="SSF54523">
    <property type="entry name" value="Pili subunits"/>
    <property type="match status" value="1"/>
</dbReference>
<name>A0ABV0JHI4_9CYAN</name>
<dbReference type="InterPro" id="IPR012902">
    <property type="entry name" value="N_methyl_site"/>
</dbReference>
<proteinExistence type="predicted"/>
<dbReference type="PROSITE" id="PS00409">
    <property type="entry name" value="PROKAR_NTER_METHYL"/>
    <property type="match status" value="1"/>
</dbReference>
<dbReference type="Gene3D" id="3.30.700.10">
    <property type="entry name" value="Glycoprotein, Type 4 Pilin"/>
    <property type="match status" value="1"/>
</dbReference>
<dbReference type="NCBIfam" id="TIGR02532">
    <property type="entry name" value="IV_pilin_GFxxxE"/>
    <property type="match status" value="1"/>
</dbReference>
<reference evidence="2 3" key="1">
    <citation type="submission" date="2022-04" db="EMBL/GenBank/DDBJ databases">
        <title>Positive selection, recombination, and allopatry shape intraspecific diversity of widespread and dominant cyanobacteria.</title>
        <authorList>
            <person name="Wei J."/>
            <person name="Shu W."/>
            <person name="Hu C."/>
        </authorList>
    </citation>
    <scope>NUCLEOTIDE SEQUENCE [LARGE SCALE GENOMIC DNA]</scope>
    <source>
        <strain evidence="2 3">GB2-A5</strain>
    </source>
</reference>
<dbReference type="EMBL" id="JAMPKK010000001">
    <property type="protein sequence ID" value="MEP0862915.1"/>
    <property type="molecule type" value="Genomic_DNA"/>
</dbReference>
<gene>
    <name evidence="2" type="ORF">NDI37_00270</name>
</gene>
<sequence>MRKKLSNCSSSGFTLIESLVVILIIGILSAIAAPSWLSFLSTQSLRTAQDHIYWAMRAAQSNAKRDKQNWRASFREVNGIVQWAVYPSSVSPTVANWNNLDPLIQIDPETTYPIQSNGVRGVEFGFLGEVKTIPFGRITLSSKNGGKAKRCVVVSTLLGAMRTAKEHSTAQDGKYCY</sequence>
<feature type="transmembrane region" description="Helical" evidence="1">
    <location>
        <begin position="12"/>
        <end position="37"/>
    </location>
</feature>
<dbReference type="Pfam" id="PF07963">
    <property type="entry name" value="N_methyl"/>
    <property type="match status" value="1"/>
</dbReference>
<keyword evidence="1" id="KW-1133">Transmembrane helix</keyword>
<evidence type="ECO:0000256" key="1">
    <source>
        <dbReference type="SAM" id="Phobius"/>
    </source>
</evidence>
<dbReference type="Proteomes" id="UP001442494">
    <property type="component" value="Unassembled WGS sequence"/>
</dbReference>